<dbReference type="GO" id="GO:0005524">
    <property type="term" value="F:ATP binding"/>
    <property type="evidence" value="ECO:0007669"/>
    <property type="project" value="UniProtKB-UniRule"/>
</dbReference>
<dbReference type="HAMAP" id="MF_01274">
    <property type="entry name" value="Pantothen_kinase_3"/>
    <property type="match status" value="1"/>
</dbReference>
<dbReference type="KEGG" id="rvi:RVIR1_02130"/>
<evidence type="ECO:0000256" key="1">
    <source>
        <dbReference type="ARBA" id="ARBA00001206"/>
    </source>
</evidence>
<feature type="binding site" evidence="16">
    <location>
        <begin position="6"/>
        <end position="13"/>
    </location>
    <ligand>
        <name>ATP</name>
        <dbReference type="ChEBI" id="CHEBI:30616"/>
    </ligand>
</feature>
<evidence type="ECO:0000256" key="3">
    <source>
        <dbReference type="ARBA" id="ARBA00004496"/>
    </source>
</evidence>
<accession>A0A2Z5UUX6</accession>
<evidence type="ECO:0000256" key="8">
    <source>
        <dbReference type="ARBA" id="ARBA00022679"/>
    </source>
</evidence>
<dbReference type="Pfam" id="PF03309">
    <property type="entry name" value="Pan_kinase"/>
    <property type="match status" value="1"/>
</dbReference>
<sequence>MLLCLDIGNTHMLGGVFEQGRKKDKLIFRFRYATSLLGSADQFGIFLISILKVHGLNPAKIAAIALSSVVPNYDYTLKHCFSQYFKEAQCFLLQPGIKTGLNIRCKNPNEVGADRIANAIGAIAVFPEKSLIVVDMGTATTLCAIRANRDYLGGAILPGMRLCMEALKNNTAKLMAVNIEEPVSYIGKTTRESIQSGLYYGHLGALKELILGFKKEVFSGEEVKVIGTGGFSQLYEGKELFDILIPELVLLGLKKAFEYTSDH</sequence>
<keyword evidence="9 16" id="KW-0547">Nucleotide-binding</keyword>
<dbReference type="OrthoDB" id="9781305at2"/>
<comment type="subunit">
    <text evidence="5 16">Homodimer.</text>
</comment>
<dbReference type="EC" id="2.7.1.33" evidence="6 16"/>
<evidence type="ECO:0000313" key="18">
    <source>
        <dbReference type="Proteomes" id="UP000282483"/>
    </source>
</evidence>
<keyword evidence="8 16" id="KW-0808">Transferase</keyword>
<dbReference type="NCBIfam" id="TIGR00671">
    <property type="entry name" value="baf"/>
    <property type="match status" value="1"/>
</dbReference>
<proteinExistence type="inferred from homology"/>
<keyword evidence="18" id="KW-1185">Reference proteome</keyword>
<evidence type="ECO:0000256" key="4">
    <source>
        <dbReference type="ARBA" id="ARBA00005225"/>
    </source>
</evidence>
<evidence type="ECO:0000256" key="14">
    <source>
        <dbReference type="ARBA" id="ARBA00038036"/>
    </source>
</evidence>
<keyword evidence="11 16" id="KW-0067">ATP-binding</keyword>
<feature type="binding site" evidence="16">
    <location>
        <begin position="112"/>
        <end position="115"/>
    </location>
    <ligand>
        <name>substrate</name>
    </ligand>
</feature>
<comment type="caution">
    <text evidence="16">Lacks conserved residue(s) required for the propagation of feature annotation.</text>
</comment>
<evidence type="ECO:0000256" key="5">
    <source>
        <dbReference type="ARBA" id="ARBA00011738"/>
    </source>
</evidence>
<evidence type="ECO:0000256" key="13">
    <source>
        <dbReference type="ARBA" id="ARBA00022993"/>
    </source>
</evidence>
<name>A0A2Z5UUX6_9COXI</name>
<dbReference type="PANTHER" id="PTHR34265:SF1">
    <property type="entry name" value="TYPE III PANTOTHENATE KINASE"/>
    <property type="match status" value="1"/>
</dbReference>
<evidence type="ECO:0000256" key="6">
    <source>
        <dbReference type="ARBA" id="ARBA00012102"/>
    </source>
</evidence>
<comment type="cofactor">
    <cofactor evidence="2">
        <name>K(+)</name>
        <dbReference type="ChEBI" id="CHEBI:29103"/>
    </cofactor>
</comment>
<dbReference type="InterPro" id="IPR043129">
    <property type="entry name" value="ATPase_NBD"/>
</dbReference>
<dbReference type="GO" id="GO:0004594">
    <property type="term" value="F:pantothenate kinase activity"/>
    <property type="evidence" value="ECO:0007669"/>
    <property type="project" value="UniProtKB-UniRule"/>
</dbReference>
<evidence type="ECO:0000256" key="7">
    <source>
        <dbReference type="ARBA" id="ARBA00022490"/>
    </source>
</evidence>
<organism evidence="17 18">
    <name type="scientific">Candidatus Rickettsiella viridis</name>
    <dbReference type="NCBI Taxonomy" id="676208"/>
    <lineage>
        <taxon>Bacteria</taxon>
        <taxon>Pseudomonadati</taxon>
        <taxon>Pseudomonadota</taxon>
        <taxon>Gammaproteobacteria</taxon>
        <taxon>Legionellales</taxon>
        <taxon>Coxiellaceae</taxon>
        <taxon>Rickettsiella</taxon>
    </lineage>
</organism>
<comment type="pathway">
    <text evidence="4 16">Cofactor biosynthesis; coenzyme A biosynthesis; CoA from (R)-pantothenate: step 1/5.</text>
</comment>
<keyword evidence="7 16" id="KW-0963">Cytoplasm</keyword>
<comment type="similarity">
    <text evidence="14 16">Belongs to the type III pantothenate kinase family.</text>
</comment>
<dbReference type="RefSeq" id="WP_126322264.1">
    <property type="nucleotide sequence ID" value="NZ_AP018005.1"/>
</dbReference>
<dbReference type="AlphaFoldDB" id="A0A2Z5UUX6"/>
<evidence type="ECO:0000256" key="15">
    <source>
        <dbReference type="ARBA" id="ARBA00040883"/>
    </source>
</evidence>
<evidence type="ECO:0000256" key="9">
    <source>
        <dbReference type="ARBA" id="ARBA00022741"/>
    </source>
</evidence>
<dbReference type="Proteomes" id="UP000282483">
    <property type="component" value="Chromosome"/>
</dbReference>
<feature type="binding site" evidence="16">
    <location>
        <position position="138"/>
    </location>
    <ligand>
        <name>ATP</name>
        <dbReference type="ChEBI" id="CHEBI:30616"/>
    </ligand>
</feature>
<dbReference type="Gene3D" id="3.30.420.40">
    <property type="match status" value="2"/>
</dbReference>
<evidence type="ECO:0000256" key="11">
    <source>
        <dbReference type="ARBA" id="ARBA00022840"/>
    </source>
</evidence>
<dbReference type="PANTHER" id="PTHR34265">
    <property type="entry name" value="TYPE III PANTOTHENATE KINASE"/>
    <property type="match status" value="1"/>
</dbReference>
<comment type="function">
    <text evidence="16">Catalyzes the phosphorylation of pantothenate (Pan), the first step in CoA biosynthesis.</text>
</comment>
<dbReference type="NCBIfam" id="NF009855">
    <property type="entry name" value="PRK13321.1"/>
    <property type="match status" value="1"/>
</dbReference>
<keyword evidence="10 16" id="KW-0418">Kinase</keyword>
<dbReference type="InterPro" id="IPR004619">
    <property type="entry name" value="Type_III_PanK"/>
</dbReference>
<keyword evidence="13 16" id="KW-0173">Coenzyme A biosynthesis</keyword>
<evidence type="ECO:0000256" key="10">
    <source>
        <dbReference type="ARBA" id="ARBA00022777"/>
    </source>
</evidence>
<dbReference type="EMBL" id="AP018005">
    <property type="protein sequence ID" value="BBB14750.1"/>
    <property type="molecule type" value="Genomic_DNA"/>
</dbReference>
<dbReference type="GO" id="GO:0005737">
    <property type="term" value="C:cytoplasm"/>
    <property type="evidence" value="ECO:0007669"/>
    <property type="project" value="UniProtKB-SubCell"/>
</dbReference>
<dbReference type="GO" id="GO:0015937">
    <property type="term" value="P:coenzyme A biosynthetic process"/>
    <property type="evidence" value="ECO:0007669"/>
    <property type="project" value="UniProtKB-UniRule"/>
</dbReference>
<evidence type="ECO:0000256" key="16">
    <source>
        <dbReference type="HAMAP-Rule" id="MF_01274"/>
    </source>
</evidence>
<comment type="cofactor">
    <cofactor evidence="16">
        <name>NH4(+)</name>
        <dbReference type="ChEBI" id="CHEBI:28938"/>
    </cofactor>
    <cofactor evidence="16">
        <name>K(+)</name>
        <dbReference type="ChEBI" id="CHEBI:29103"/>
    </cofactor>
    <text evidence="16">A monovalent cation. Ammonium or potassium.</text>
</comment>
<dbReference type="CDD" id="cd24015">
    <property type="entry name" value="ASKHA_NBD_PanK-III"/>
    <property type="match status" value="1"/>
</dbReference>
<evidence type="ECO:0000256" key="12">
    <source>
        <dbReference type="ARBA" id="ARBA00022958"/>
    </source>
</evidence>
<keyword evidence="12 16" id="KW-0630">Potassium</keyword>
<feature type="binding site" evidence="16">
    <location>
        <position position="190"/>
    </location>
    <ligand>
        <name>substrate</name>
    </ligand>
</feature>
<evidence type="ECO:0000313" key="17">
    <source>
        <dbReference type="EMBL" id="BBB14750.1"/>
    </source>
</evidence>
<dbReference type="GO" id="GO:0046872">
    <property type="term" value="F:metal ion binding"/>
    <property type="evidence" value="ECO:0007669"/>
    <property type="project" value="UniProtKB-KW"/>
</dbReference>
<keyword evidence="16" id="KW-0479">Metal-binding</keyword>
<evidence type="ECO:0000256" key="2">
    <source>
        <dbReference type="ARBA" id="ARBA00001958"/>
    </source>
</evidence>
<feature type="active site" description="Proton acceptor" evidence="16">
    <location>
        <position position="114"/>
    </location>
</feature>
<protein>
    <recommendedName>
        <fullName evidence="15 16">Type III pantothenate kinase</fullName>
        <ecNumber evidence="6 16">2.7.1.33</ecNumber>
    </recommendedName>
    <alternativeName>
        <fullName evidence="16">PanK-III</fullName>
    </alternativeName>
    <alternativeName>
        <fullName evidence="16">Pantothenic acid kinase</fullName>
    </alternativeName>
</protein>
<gene>
    <name evidence="16 17" type="primary">coaX</name>
    <name evidence="17" type="ORF">RVIR1_02130</name>
</gene>
<comment type="subcellular location">
    <subcellularLocation>
        <location evidence="3 16">Cytoplasm</location>
    </subcellularLocation>
</comment>
<dbReference type="SUPFAM" id="SSF53067">
    <property type="entry name" value="Actin-like ATPase domain"/>
    <property type="match status" value="2"/>
</dbReference>
<feature type="binding site" evidence="16">
    <location>
        <position position="135"/>
    </location>
    <ligand>
        <name>K(+)</name>
        <dbReference type="ChEBI" id="CHEBI:29103"/>
    </ligand>
</feature>
<reference evidence="17 18" key="1">
    <citation type="submission" date="2017-03" db="EMBL/GenBank/DDBJ databases">
        <title>The genome sequence of Candidatus Rickettsiella viridis.</title>
        <authorList>
            <person name="Nikoh N."/>
            <person name="Tsuchida T."/>
            <person name="Yamaguchi K."/>
            <person name="Maeda T."/>
            <person name="Shigenobu S."/>
            <person name="Fukatsu T."/>
        </authorList>
    </citation>
    <scope>NUCLEOTIDE SEQUENCE [LARGE SCALE GENOMIC DNA]</scope>
    <source>
        <strain evidence="17 18">Ap-RA04</strain>
    </source>
</reference>
<dbReference type="UniPathway" id="UPA00241">
    <property type="reaction ID" value="UER00352"/>
</dbReference>
<comment type="catalytic activity">
    <reaction evidence="1 16">
        <text>(R)-pantothenate + ATP = (R)-4'-phosphopantothenate + ADP + H(+)</text>
        <dbReference type="Rhea" id="RHEA:16373"/>
        <dbReference type="ChEBI" id="CHEBI:10986"/>
        <dbReference type="ChEBI" id="CHEBI:15378"/>
        <dbReference type="ChEBI" id="CHEBI:29032"/>
        <dbReference type="ChEBI" id="CHEBI:30616"/>
        <dbReference type="ChEBI" id="CHEBI:456216"/>
        <dbReference type="EC" id="2.7.1.33"/>
    </reaction>
</comment>